<proteinExistence type="predicted"/>
<dbReference type="AlphaFoldDB" id="X1UEW2"/>
<dbReference type="EMBL" id="BARW01026253">
    <property type="protein sequence ID" value="GAJ16038.1"/>
    <property type="molecule type" value="Genomic_DNA"/>
</dbReference>
<organism evidence="1">
    <name type="scientific">marine sediment metagenome</name>
    <dbReference type="NCBI Taxonomy" id="412755"/>
    <lineage>
        <taxon>unclassified sequences</taxon>
        <taxon>metagenomes</taxon>
        <taxon>ecological metagenomes</taxon>
    </lineage>
</organism>
<gene>
    <name evidence="1" type="ORF">S12H4_42850</name>
</gene>
<comment type="caution">
    <text evidence="1">The sequence shown here is derived from an EMBL/GenBank/DDBJ whole genome shotgun (WGS) entry which is preliminary data.</text>
</comment>
<evidence type="ECO:0000313" key="1">
    <source>
        <dbReference type="EMBL" id="GAJ16038.1"/>
    </source>
</evidence>
<reference evidence="1" key="1">
    <citation type="journal article" date="2014" name="Front. Microbiol.">
        <title>High frequency of phylogenetically diverse reductive dehalogenase-homologous genes in deep subseafloor sedimentary metagenomes.</title>
        <authorList>
            <person name="Kawai M."/>
            <person name="Futagami T."/>
            <person name="Toyoda A."/>
            <person name="Takaki Y."/>
            <person name="Nishi S."/>
            <person name="Hori S."/>
            <person name="Arai W."/>
            <person name="Tsubouchi T."/>
            <person name="Morono Y."/>
            <person name="Uchiyama I."/>
            <person name="Ito T."/>
            <person name="Fujiyama A."/>
            <person name="Inagaki F."/>
            <person name="Takami H."/>
        </authorList>
    </citation>
    <scope>NUCLEOTIDE SEQUENCE</scope>
    <source>
        <strain evidence="1">Expedition CK06-06</strain>
    </source>
</reference>
<accession>X1UEW2</accession>
<name>X1UEW2_9ZZZZ</name>
<sequence length="52" mass="6061">MDESIYYWLIVFMDNTTDKDFAATAERAIQIQREIKGNNKPIQAVIRIRGSE</sequence>
<protein>
    <submittedName>
        <fullName evidence="1">Uncharacterized protein</fullName>
    </submittedName>
</protein>